<dbReference type="PROSITE" id="PS00639">
    <property type="entry name" value="THIOL_PROTEASE_HIS"/>
    <property type="match status" value="1"/>
</dbReference>
<keyword evidence="4" id="KW-0378">Hydrolase</keyword>
<evidence type="ECO:0000313" key="11">
    <source>
        <dbReference type="Proteomes" id="UP000186922"/>
    </source>
</evidence>
<dbReference type="PROSITE" id="PS00640">
    <property type="entry name" value="THIOL_PROTEASE_ASN"/>
    <property type="match status" value="1"/>
</dbReference>
<evidence type="ECO:0000256" key="4">
    <source>
        <dbReference type="ARBA" id="ARBA00022801"/>
    </source>
</evidence>
<keyword evidence="6" id="KW-0865">Zymogen</keyword>
<protein>
    <recommendedName>
        <fullName evidence="9">Peptidase C1A papain C-terminal domain-containing protein</fullName>
    </recommendedName>
</protein>
<evidence type="ECO:0000256" key="8">
    <source>
        <dbReference type="SAM" id="SignalP"/>
    </source>
</evidence>
<dbReference type="CDD" id="cd02620">
    <property type="entry name" value="Peptidase_C1A_CathepsinB"/>
    <property type="match status" value="1"/>
</dbReference>
<dbReference type="InterPro" id="IPR025661">
    <property type="entry name" value="Pept_asp_AS"/>
</dbReference>
<sequence>MFLAALIYLELIVLSITTFANVGSAGYYQTENTSLFKTVSTPIISDINKLNTTWKAGNSYLDDVKLLHIKRRLGVLPRSNLTATLPSEASLKNRVRVKNIPKSFDARTRWPNCPSISEIRDQGSCGSCWALSTAEVATDRICIASNGNKQTHISAEDLLSCCTFSCGSGCGGGYPDSAWDYYVSTGIVSGGNFNSNEGCRPYTLPTCEHHVIGPFGPCPDEDEPLPACTKQCISSFGRSYKSDLHFGAEAYSVGRSAEKIQAEIMIHGPVVAAFNVFADFYTYRSGVYQQQRGESLGQHAVKLLGWGEENGVPYWLAANSWNPHWGELGFFRILRGSNHCGIESSITAGLPDL</sequence>
<feature type="chain" id="PRO_5018726843" description="Peptidase C1A papain C-terminal domain-containing protein" evidence="8">
    <location>
        <begin position="26"/>
        <end position="353"/>
    </location>
</feature>
<dbReference type="GO" id="GO:0008234">
    <property type="term" value="F:cysteine-type peptidase activity"/>
    <property type="evidence" value="ECO:0007669"/>
    <property type="project" value="UniProtKB-KW"/>
</dbReference>
<dbReference type="Proteomes" id="UP000186922">
    <property type="component" value="Unassembled WGS sequence"/>
</dbReference>
<dbReference type="AlphaFoldDB" id="A0A1D1W641"/>
<evidence type="ECO:0000256" key="7">
    <source>
        <dbReference type="ARBA" id="ARBA00023157"/>
    </source>
</evidence>
<feature type="signal peptide" evidence="8">
    <location>
        <begin position="1"/>
        <end position="25"/>
    </location>
</feature>
<keyword evidence="3 8" id="KW-0732">Signal</keyword>
<dbReference type="EMBL" id="BDGG01000019">
    <property type="protein sequence ID" value="GAV08897.1"/>
    <property type="molecule type" value="Genomic_DNA"/>
</dbReference>
<evidence type="ECO:0000259" key="9">
    <source>
        <dbReference type="SMART" id="SM00645"/>
    </source>
</evidence>
<accession>A0A1D1W641</accession>
<evidence type="ECO:0000256" key="5">
    <source>
        <dbReference type="ARBA" id="ARBA00022807"/>
    </source>
</evidence>
<dbReference type="InterPro" id="IPR025660">
    <property type="entry name" value="Pept_his_AS"/>
</dbReference>
<evidence type="ECO:0000256" key="6">
    <source>
        <dbReference type="ARBA" id="ARBA00023145"/>
    </source>
</evidence>
<dbReference type="InterPro" id="IPR000169">
    <property type="entry name" value="Pept_cys_AS"/>
</dbReference>
<name>A0A1D1W641_RAMVA</name>
<evidence type="ECO:0000256" key="3">
    <source>
        <dbReference type="ARBA" id="ARBA00022729"/>
    </source>
</evidence>
<keyword evidence="2" id="KW-0645">Protease</keyword>
<proteinExistence type="inferred from homology"/>
<dbReference type="InterPro" id="IPR013128">
    <property type="entry name" value="Peptidase_C1A"/>
</dbReference>
<dbReference type="OrthoDB" id="10058785at2759"/>
<reference evidence="10 11" key="1">
    <citation type="journal article" date="2016" name="Nat. Commun.">
        <title>Extremotolerant tardigrade genome and improved radiotolerance of human cultured cells by tardigrade-unique protein.</title>
        <authorList>
            <person name="Hashimoto T."/>
            <person name="Horikawa D.D."/>
            <person name="Saito Y."/>
            <person name="Kuwahara H."/>
            <person name="Kozuka-Hata H."/>
            <person name="Shin-I T."/>
            <person name="Minakuchi Y."/>
            <person name="Ohishi K."/>
            <person name="Motoyama A."/>
            <person name="Aizu T."/>
            <person name="Enomoto A."/>
            <person name="Kondo K."/>
            <person name="Tanaka S."/>
            <person name="Hara Y."/>
            <person name="Koshikawa S."/>
            <person name="Sagara H."/>
            <person name="Miura T."/>
            <person name="Yokobori S."/>
            <person name="Miyagawa K."/>
            <person name="Suzuki Y."/>
            <person name="Kubo T."/>
            <person name="Oyama M."/>
            <person name="Kohara Y."/>
            <person name="Fujiyama A."/>
            <person name="Arakawa K."/>
            <person name="Katayama T."/>
            <person name="Toyoda A."/>
            <person name="Kunieda T."/>
        </authorList>
    </citation>
    <scope>NUCLEOTIDE SEQUENCE [LARGE SCALE GENOMIC DNA]</scope>
    <source>
        <strain evidence="10 11">YOKOZUNA-1</strain>
    </source>
</reference>
<keyword evidence="5" id="KW-0788">Thiol protease</keyword>
<feature type="domain" description="Peptidase C1A papain C-terminal" evidence="9">
    <location>
        <begin position="100"/>
        <end position="350"/>
    </location>
</feature>
<comment type="caution">
    <text evidence="10">The sequence shown here is derived from an EMBL/GenBank/DDBJ whole genome shotgun (WGS) entry which is preliminary data.</text>
</comment>
<comment type="similarity">
    <text evidence="1">Belongs to the peptidase C1 family.</text>
</comment>
<dbReference type="Gene3D" id="3.90.70.10">
    <property type="entry name" value="Cysteine proteinases"/>
    <property type="match status" value="1"/>
</dbReference>
<dbReference type="InterPro" id="IPR038765">
    <property type="entry name" value="Papain-like_cys_pep_sf"/>
</dbReference>
<dbReference type="PRINTS" id="PR00705">
    <property type="entry name" value="PAPAIN"/>
</dbReference>
<dbReference type="InterPro" id="IPR000668">
    <property type="entry name" value="Peptidase_C1A_C"/>
</dbReference>
<evidence type="ECO:0000256" key="2">
    <source>
        <dbReference type="ARBA" id="ARBA00022670"/>
    </source>
</evidence>
<keyword evidence="11" id="KW-1185">Reference proteome</keyword>
<dbReference type="SUPFAM" id="SSF54001">
    <property type="entry name" value="Cysteine proteinases"/>
    <property type="match status" value="1"/>
</dbReference>
<dbReference type="PANTHER" id="PTHR12411">
    <property type="entry name" value="CYSTEINE PROTEASE FAMILY C1-RELATED"/>
    <property type="match status" value="1"/>
</dbReference>
<dbReference type="STRING" id="947166.A0A1D1W641"/>
<organism evidence="10 11">
    <name type="scientific">Ramazzottius varieornatus</name>
    <name type="common">Water bear</name>
    <name type="synonym">Tardigrade</name>
    <dbReference type="NCBI Taxonomy" id="947166"/>
    <lineage>
        <taxon>Eukaryota</taxon>
        <taxon>Metazoa</taxon>
        <taxon>Ecdysozoa</taxon>
        <taxon>Tardigrada</taxon>
        <taxon>Eutardigrada</taxon>
        <taxon>Parachela</taxon>
        <taxon>Hypsibioidea</taxon>
        <taxon>Ramazzottiidae</taxon>
        <taxon>Ramazzottius</taxon>
    </lineage>
</organism>
<dbReference type="FunFam" id="3.90.70.10:FF:000031">
    <property type="entry name" value="Cathepsin B"/>
    <property type="match status" value="1"/>
</dbReference>
<gene>
    <name evidence="10" type="primary">RvY_18523-1</name>
    <name evidence="10" type="synonym">RvY_18523.1</name>
    <name evidence="10" type="ORF">RvY_18523</name>
</gene>
<dbReference type="PROSITE" id="PS00139">
    <property type="entry name" value="THIOL_PROTEASE_CYS"/>
    <property type="match status" value="1"/>
</dbReference>
<evidence type="ECO:0000313" key="10">
    <source>
        <dbReference type="EMBL" id="GAV08897.1"/>
    </source>
</evidence>
<dbReference type="SMART" id="SM00645">
    <property type="entry name" value="Pept_C1"/>
    <property type="match status" value="1"/>
</dbReference>
<dbReference type="Pfam" id="PF00112">
    <property type="entry name" value="Peptidase_C1"/>
    <property type="match status" value="1"/>
</dbReference>
<evidence type="ECO:0000256" key="1">
    <source>
        <dbReference type="ARBA" id="ARBA00008455"/>
    </source>
</evidence>
<keyword evidence="7" id="KW-1015">Disulfide bond</keyword>
<dbReference type="GO" id="GO:0006508">
    <property type="term" value="P:proteolysis"/>
    <property type="evidence" value="ECO:0007669"/>
    <property type="project" value="UniProtKB-KW"/>
</dbReference>